<keyword evidence="2" id="KW-1185">Reference proteome</keyword>
<organism evidence="1 2">
    <name type="scientific">Aspergillus mulundensis</name>
    <dbReference type="NCBI Taxonomy" id="1810919"/>
    <lineage>
        <taxon>Eukaryota</taxon>
        <taxon>Fungi</taxon>
        <taxon>Dikarya</taxon>
        <taxon>Ascomycota</taxon>
        <taxon>Pezizomycotina</taxon>
        <taxon>Eurotiomycetes</taxon>
        <taxon>Eurotiomycetidae</taxon>
        <taxon>Eurotiales</taxon>
        <taxon>Aspergillaceae</taxon>
        <taxon>Aspergillus</taxon>
        <taxon>Aspergillus subgen. Nidulantes</taxon>
    </lineage>
</organism>
<comment type="caution">
    <text evidence="1">The sequence shown here is derived from an EMBL/GenBank/DDBJ whole genome shotgun (WGS) entry which is preliminary data.</text>
</comment>
<dbReference type="STRING" id="1810919.A0A3D8SCU0"/>
<dbReference type="OrthoDB" id="432970at2759"/>
<reference evidence="1 2" key="1">
    <citation type="journal article" date="2018" name="IMA Fungus">
        <title>IMA Genome-F 9: Draft genome sequence of Annulohypoxylon stygium, Aspergillus mulundensis, Berkeleyomyces basicola (syn. Thielaviopsis basicola), Ceratocystis smalleyi, two Cercospora beticola strains, Coleophoma cylindrospora, Fusarium fracticaudum, Phialophora cf. hyalina, and Morchella septimelata.</title>
        <authorList>
            <person name="Wingfield B.D."/>
            <person name="Bills G.F."/>
            <person name="Dong Y."/>
            <person name="Huang W."/>
            <person name="Nel W.J."/>
            <person name="Swalarsk-Parry B.S."/>
            <person name="Vaghefi N."/>
            <person name="Wilken P.M."/>
            <person name="An Z."/>
            <person name="de Beer Z.W."/>
            <person name="De Vos L."/>
            <person name="Chen L."/>
            <person name="Duong T.A."/>
            <person name="Gao Y."/>
            <person name="Hammerbacher A."/>
            <person name="Kikkert J.R."/>
            <person name="Li Y."/>
            <person name="Li H."/>
            <person name="Li K."/>
            <person name="Li Q."/>
            <person name="Liu X."/>
            <person name="Ma X."/>
            <person name="Naidoo K."/>
            <person name="Pethybridge S.J."/>
            <person name="Sun J."/>
            <person name="Steenkamp E.T."/>
            <person name="van der Nest M.A."/>
            <person name="van Wyk S."/>
            <person name="Wingfield M.J."/>
            <person name="Xiong C."/>
            <person name="Yue Q."/>
            <person name="Zhang X."/>
        </authorList>
    </citation>
    <scope>NUCLEOTIDE SEQUENCE [LARGE SCALE GENOMIC DNA]</scope>
    <source>
        <strain evidence="1 2">DSM 5745</strain>
    </source>
</reference>
<name>A0A3D8SCU0_9EURO</name>
<protein>
    <submittedName>
        <fullName evidence="1">Uncharacterized protein</fullName>
    </submittedName>
</protein>
<dbReference type="RefSeq" id="XP_026605498.1">
    <property type="nucleotide sequence ID" value="XM_026746502.1"/>
</dbReference>
<proteinExistence type="predicted"/>
<gene>
    <name evidence="1" type="ORF">DSM5745_04486</name>
</gene>
<dbReference type="Proteomes" id="UP000256690">
    <property type="component" value="Unassembled WGS sequence"/>
</dbReference>
<evidence type="ECO:0000313" key="1">
    <source>
        <dbReference type="EMBL" id="RDW84160.1"/>
    </source>
</evidence>
<dbReference type="AlphaFoldDB" id="A0A3D8SCU0"/>
<sequence length="228" mass="25384">MDQYQLSECIKSPRNPTSPAPMAAQGAKICCIGEQQLCKSPAFVSVHTDSVPWIKNAHSSLSSISTKLGIPLRLWKYPNQEGKTVSRGGICGSSNQNAAYLMMEVDISKPGWGWAPPYWNTEIGSVFVAREDGKDLAVHDLQMICQFVVDQVQPKLETTLEKIEFGRDSSARARALKQQAVDIITWENVLKNDERNTHVAAEYQKRLAEMKELQRKGGLVSLSSMMEN</sequence>
<dbReference type="EMBL" id="PVWQ01000004">
    <property type="protein sequence ID" value="RDW84160.1"/>
    <property type="molecule type" value="Genomic_DNA"/>
</dbReference>
<evidence type="ECO:0000313" key="2">
    <source>
        <dbReference type="Proteomes" id="UP000256690"/>
    </source>
</evidence>
<accession>A0A3D8SCU0</accession>
<dbReference type="GeneID" id="38114856"/>